<feature type="compositionally biased region" description="Basic and acidic residues" evidence="1">
    <location>
        <begin position="16"/>
        <end position="33"/>
    </location>
</feature>
<dbReference type="Proteomes" id="UP000037395">
    <property type="component" value="Unassembled WGS sequence"/>
</dbReference>
<proteinExistence type="predicted"/>
<protein>
    <recommendedName>
        <fullName evidence="8">DUF4190 domain-containing protein</fullName>
    </recommendedName>
</protein>
<feature type="domain" description="Septum formation-related" evidence="4">
    <location>
        <begin position="252"/>
        <end position="331"/>
    </location>
</feature>
<dbReference type="EMBL" id="BMUB01000006">
    <property type="protein sequence ID" value="GGU76667.1"/>
    <property type="molecule type" value="Genomic_DNA"/>
</dbReference>
<feature type="compositionally biased region" description="Pro residues" evidence="1">
    <location>
        <begin position="120"/>
        <end position="134"/>
    </location>
</feature>
<evidence type="ECO:0008006" key="8">
    <source>
        <dbReference type="Google" id="ProtNLM"/>
    </source>
</evidence>
<keyword evidence="2" id="KW-0472">Membrane</keyword>
<feature type="transmembrane region" description="Helical" evidence="2">
    <location>
        <begin position="177"/>
        <end position="198"/>
    </location>
</feature>
<reference evidence="6 7" key="2">
    <citation type="submission" date="2014-07" db="EMBL/GenBank/DDBJ databases">
        <authorList>
            <person name="Zhang J.E."/>
            <person name="Yang H."/>
            <person name="Guo J."/>
            <person name="Deng Z."/>
            <person name="Luo H."/>
            <person name="Luo M."/>
            <person name="Zhao B."/>
        </authorList>
    </citation>
    <scope>NUCLEOTIDE SEQUENCE [LARGE SCALE GENOMIC DNA]</scope>
    <source>
        <strain evidence="6">ATCC 10762</strain>
        <strain evidence="7">ATCC 10762 / DSM 40127 / CCM 3239 / JCM 4008 / LMG 5968 / NBRC 12843 / NCIMB 8234 / A-377</strain>
    </source>
</reference>
<sequence length="478" mass="50417">MSKPESELPAAPGPDPRVDFRKDPDTAEPKAGEPKAGIPDTAEPEAATPDAEEPQDPADPWAPPADRPAQAAPAPSQAPPQPPPPPLPAGGWASVPPSAESGFRPGDPYPNPDPRSNQHPYPPYAHHPYNPQPEPRTNGFAVGSLATGLSLLSPVALVFGIVALVQINRRGQRGRGMAVTGLVLGVAGTLLLSLALGAGDFGPARGGPGGGYAQKPPAGSVRWSALKAGDCYNSPDVTGKTDENGDETVYWVRRVVCSDPHHGEVAGTARIPDSSGPYPGATVVRERATTLCRTVLDDYALDQWAVPDGMDDVYLYPSAGNWAAGERYVTCAFEDRDDQHLGTVRTDRRTLTSVQLAYLDAVRGFGAVYADEPKKDVAVAEAEYRSWARRMAAASRAEAAALRKPTAEWPTDIQPKVDKLAATQTQAATAWDAAASGDDVPGDLRRARALTAKTVPVSVEIRRALGLSTGEQVPDLRA</sequence>
<reference evidence="5" key="5">
    <citation type="submission" date="2020-09" db="EMBL/GenBank/DDBJ databases">
        <authorList>
            <person name="Sun Q."/>
            <person name="Ohkuma M."/>
        </authorList>
    </citation>
    <scope>NUCLEOTIDE SEQUENCE</scope>
    <source>
        <strain evidence="5">JCM 4434</strain>
    </source>
</reference>
<dbReference type="InterPro" id="IPR025241">
    <property type="entry name" value="DUF4190"/>
</dbReference>
<evidence type="ECO:0000256" key="1">
    <source>
        <dbReference type="SAM" id="MobiDB-lite"/>
    </source>
</evidence>
<keyword evidence="7" id="KW-1185">Reference proteome</keyword>
<keyword evidence="2" id="KW-0812">Transmembrane</keyword>
<evidence type="ECO:0000259" key="4">
    <source>
        <dbReference type="Pfam" id="PF13845"/>
    </source>
</evidence>
<dbReference type="InterPro" id="IPR026004">
    <property type="entry name" value="Septum_form"/>
</dbReference>
<accession>A0A8H9HN39</accession>
<evidence type="ECO:0000256" key="2">
    <source>
        <dbReference type="SAM" id="Phobius"/>
    </source>
</evidence>
<keyword evidence="2" id="KW-1133">Transmembrane helix</keyword>
<feature type="domain" description="DUF4190" evidence="3">
    <location>
        <begin position="141"/>
        <end position="194"/>
    </location>
</feature>
<feature type="compositionally biased region" description="Pro residues" evidence="1">
    <location>
        <begin position="76"/>
        <end position="88"/>
    </location>
</feature>
<evidence type="ECO:0000313" key="7">
    <source>
        <dbReference type="Proteomes" id="UP000037395"/>
    </source>
</evidence>
<dbReference type="EMBL" id="JPRF03000039">
    <property type="protein sequence ID" value="OEV35071.1"/>
    <property type="molecule type" value="Genomic_DNA"/>
</dbReference>
<feature type="region of interest" description="Disordered" evidence="1">
    <location>
        <begin position="1"/>
        <end position="136"/>
    </location>
</feature>
<dbReference type="Pfam" id="PF13828">
    <property type="entry name" value="DUF4190"/>
    <property type="match status" value="1"/>
</dbReference>
<evidence type="ECO:0000313" key="6">
    <source>
        <dbReference type="EMBL" id="OEV35071.1"/>
    </source>
</evidence>
<gene>
    <name evidence="5" type="ORF">GCM10010502_30530</name>
    <name evidence="6" type="ORF">HS99_0033950</name>
</gene>
<name>A0A1E7N2Z9_KITAU</name>
<evidence type="ECO:0000313" key="5">
    <source>
        <dbReference type="EMBL" id="GGU76667.1"/>
    </source>
</evidence>
<organism evidence="6 7">
    <name type="scientific">Kitasatospora aureofaciens</name>
    <name type="common">Streptomyces aureofaciens</name>
    <dbReference type="NCBI Taxonomy" id="1894"/>
    <lineage>
        <taxon>Bacteria</taxon>
        <taxon>Bacillati</taxon>
        <taxon>Actinomycetota</taxon>
        <taxon>Actinomycetes</taxon>
        <taxon>Kitasatosporales</taxon>
        <taxon>Streptomycetaceae</taxon>
        <taxon>Kitasatospora</taxon>
    </lineage>
</organism>
<accession>A0A1E7N2Z9</accession>
<feature type="transmembrane region" description="Helical" evidence="2">
    <location>
        <begin position="140"/>
        <end position="165"/>
    </location>
</feature>
<dbReference type="KEGG" id="kau:B6264_08045"/>
<evidence type="ECO:0000259" key="3">
    <source>
        <dbReference type="Pfam" id="PF13828"/>
    </source>
</evidence>
<dbReference type="OrthoDB" id="3628931at2"/>
<dbReference type="Pfam" id="PF13845">
    <property type="entry name" value="Septum_form"/>
    <property type="match status" value="1"/>
</dbReference>
<dbReference type="RefSeq" id="WP_050366595.1">
    <property type="nucleotide sequence ID" value="NZ_BMUB01000006.1"/>
</dbReference>
<dbReference type="Proteomes" id="UP000610124">
    <property type="component" value="Unassembled WGS sequence"/>
</dbReference>
<reference evidence="7" key="4">
    <citation type="submission" date="2016-08" db="EMBL/GenBank/DDBJ databases">
        <title>Sequencing, assembly and comparative genomics of S. aureofaciens ATCC 10762.</title>
        <authorList>
            <person name="Gradnigo J.S."/>
            <person name="Johnson N."/>
            <person name="Somerville G.A."/>
        </authorList>
    </citation>
    <scope>NUCLEOTIDE SEQUENCE [LARGE SCALE GENOMIC DNA]</scope>
    <source>
        <strain evidence="7">ATCC 10762 / DSM 40127 / CCM 3239 / JCM 4008 / LMG 5968 / NBRC 12843 / NCIMB 8234 / A-377</strain>
    </source>
</reference>
<comment type="caution">
    <text evidence="6">The sequence shown here is derived from an EMBL/GenBank/DDBJ whole genome shotgun (WGS) entry which is preliminary data.</text>
</comment>
<dbReference type="GeneID" id="97486132"/>
<reference evidence="5" key="1">
    <citation type="journal article" date="2014" name="Int. J. Syst. Evol. Microbiol.">
        <title>Complete genome sequence of Corynebacterium casei LMG S-19264T (=DSM 44701T), isolated from a smear-ripened cheese.</title>
        <authorList>
            <consortium name="US DOE Joint Genome Institute (JGI-PGF)"/>
            <person name="Walter F."/>
            <person name="Albersmeier A."/>
            <person name="Kalinowski J."/>
            <person name="Ruckert C."/>
        </authorList>
    </citation>
    <scope>NUCLEOTIDE SEQUENCE</scope>
    <source>
        <strain evidence="5">JCM 4434</strain>
    </source>
</reference>
<reference evidence="6" key="3">
    <citation type="submission" date="2016-08" db="EMBL/GenBank/DDBJ databases">
        <title>Sequencing, Assembly and Comparative Genomics of S. aureofaciens ATCC 10762.</title>
        <authorList>
            <person name="Gradnigo J.S."/>
            <person name="Johnson N."/>
            <person name="Somerville G.A."/>
        </authorList>
    </citation>
    <scope>NUCLEOTIDE SEQUENCE [LARGE SCALE GENOMIC DNA]</scope>
    <source>
        <strain evidence="6">ATCC 10762</strain>
    </source>
</reference>
<dbReference type="AlphaFoldDB" id="A0A1E7N2Z9"/>